<dbReference type="InterPro" id="IPR036291">
    <property type="entry name" value="NAD(P)-bd_dom_sf"/>
</dbReference>
<protein>
    <recommendedName>
        <fullName evidence="2">Gfo/Idh/MocA-like oxidoreductase N-terminal domain-containing protein</fullName>
    </recommendedName>
</protein>
<dbReference type="EMBL" id="LAZR01034193">
    <property type="protein sequence ID" value="KKL45997.1"/>
    <property type="molecule type" value="Genomic_DNA"/>
</dbReference>
<dbReference type="Gene3D" id="3.40.50.720">
    <property type="entry name" value="NAD(P)-binding Rossmann-like Domain"/>
    <property type="match status" value="1"/>
</dbReference>
<comment type="caution">
    <text evidence="1">The sequence shown here is derived from an EMBL/GenBank/DDBJ whole genome shotgun (WGS) entry which is preliminary data.</text>
</comment>
<gene>
    <name evidence="1" type="ORF">LCGC14_2350030</name>
</gene>
<name>A0A0F9F4I9_9ZZZZ</name>
<proteinExistence type="predicted"/>
<evidence type="ECO:0008006" key="2">
    <source>
        <dbReference type="Google" id="ProtNLM"/>
    </source>
</evidence>
<dbReference type="AlphaFoldDB" id="A0A0F9F4I9"/>
<evidence type="ECO:0000313" key="1">
    <source>
        <dbReference type="EMBL" id="KKL45997.1"/>
    </source>
</evidence>
<organism evidence="1">
    <name type="scientific">marine sediment metagenome</name>
    <dbReference type="NCBI Taxonomy" id="412755"/>
    <lineage>
        <taxon>unclassified sequences</taxon>
        <taxon>metagenomes</taxon>
        <taxon>ecological metagenomes</taxon>
    </lineage>
</organism>
<reference evidence="1" key="1">
    <citation type="journal article" date="2015" name="Nature">
        <title>Complex archaea that bridge the gap between prokaryotes and eukaryotes.</title>
        <authorList>
            <person name="Spang A."/>
            <person name="Saw J.H."/>
            <person name="Jorgensen S.L."/>
            <person name="Zaremba-Niedzwiedzka K."/>
            <person name="Martijn J."/>
            <person name="Lind A.E."/>
            <person name="van Eijk R."/>
            <person name="Schleper C."/>
            <person name="Guy L."/>
            <person name="Ettema T.J."/>
        </authorList>
    </citation>
    <scope>NUCLEOTIDE SEQUENCE</scope>
</reference>
<sequence length="66" mass="7567">MEKKRIGVGMIGYGFMGKAHTNASRKLPLFYPSRAIPVLKGICGRKIDKVREAVEKFGYEYSTREW</sequence>
<dbReference type="SUPFAM" id="SSF51735">
    <property type="entry name" value="NAD(P)-binding Rossmann-fold domains"/>
    <property type="match status" value="1"/>
</dbReference>
<accession>A0A0F9F4I9</accession>